<feature type="transmembrane region" description="Helical" evidence="6">
    <location>
        <begin position="141"/>
        <end position="162"/>
    </location>
</feature>
<protein>
    <submittedName>
        <fullName evidence="8">MFS transporter</fullName>
    </submittedName>
</protein>
<keyword evidence="2" id="KW-0813">Transport</keyword>
<organism evidence="8 9">
    <name type="scientific">Ureibacillus aquaedulcis</name>
    <dbReference type="NCBI Taxonomy" id="3058421"/>
    <lineage>
        <taxon>Bacteria</taxon>
        <taxon>Bacillati</taxon>
        <taxon>Bacillota</taxon>
        <taxon>Bacilli</taxon>
        <taxon>Bacillales</taxon>
        <taxon>Caryophanaceae</taxon>
        <taxon>Ureibacillus</taxon>
    </lineage>
</organism>
<evidence type="ECO:0000256" key="3">
    <source>
        <dbReference type="ARBA" id="ARBA00022692"/>
    </source>
</evidence>
<evidence type="ECO:0000256" key="1">
    <source>
        <dbReference type="ARBA" id="ARBA00004651"/>
    </source>
</evidence>
<comment type="subcellular location">
    <subcellularLocation>
        <location evidence="1">Cell membrane</location>
        <topology evidence="1">Multi-pass membrane protein</topology>
    </subcellularLocation>
</comment>
<feature type="transmembrane region" description="Helical" evidence="6">
    <location>
        <begin position="291"/>
        <end position="308"/>
    </location>
</feature>
<evidence type="ECO:0000256" key="5">
    <source>
        <dbReference type="ARBA" id="ARBA00023136"/>
    </source>
</evidence>
<feature type="transmembrane region" description="Helical" evidence="6">
    <location>
        <begin position="111"/>
        <end position="129"/>
    </location>
</feature>
<evidence type="ECO:0000313" key="9">
    <source>
        <dbReference type="Proteomes" id="UP001172743"/>
    </source>
</evidence>
<proteinExistence type="predicted"/>
<feature type="transmembrane region" description="Helical" evidence="6">
    <location>
        <begin position="174"/>
        <end position="196"/>
    </location>
</feature>
<dbReference type="Pfam" id="PF07690">
    <property type="entry name" value="MFS_1"/>
    <property type="match status" value="1"/>
</dbReference>
<comment type="caution">
    <text evidence="8">The sequence shown here is derived from an EMBL/GenBank/DDBJ whole genome shotgun (WGS) entry which is preliminary data.</text>
</comment>
<evidence type="ECO:0000313" key="8">
    <source>
        <dbReference type="EMBL" id="MDN4494659.1"/>
    </source>
</evidence>
<dbReference type="Proteomes" id="UP001172743">
    <property type="component" value="Unassembled WGS sequence"/>
</dbReference>
<accession>A0ABT8GTG2</accession>
<dbReference type="PROSITE" id="PS50850">
    <property type="entry name" value="MFS"/>
    <property type="match status" value="1"/>
</dbReference>
<name>A0ABT8GTG2_9BACL</name>
<reference evidence="8" key="1">
    <citation type="submission" date="2023-07" db="EMBL/GenBank/DDBJ databases">
        <title>Ureibacillus sp. isolated from freshwater well.</title>
        <authorList>
            <person name="Kirdat K."/>
            <person name="Bhatt A."/>
            <person name="Teware R."/>
            <person name="Bhavsar Y."/>
            <person name="Yadav A."/>
        </authorList>
    </citation>
    <scope>NUCLEOTIDE SEQUENCE</scope>
    <source>
        <strain evidence="8">BA0131</strain>
    </source>
</reference>
<keyword evidence="9" id="KW-1185">Reference proteome</keyword>
<keyword evidence="5 6" id="KW-0472">Membrane</keyword>
<evidence type="ECO:0000256" key="2">
    <source>
        <dbReference type="ARBA" id="ARBA00022448"/>
    </source>
</evidence>
<feature type="transmembrane region" description="Helical" evidence="6">
    <location>
        <begin position="314"/>
        <end position="337"/>
    </location>
</feature>
<feature type="transmembrane region" description="Helical" evidence="6">
    <location>
        <begin position="261"/>
        <end position="282"/>
    </location>
</feature>
<evidence type="ECO:0000256" key="4">
    <source>
        <dbReference type="ARBA" id="ARBA00022989"/>
    </source>
</evidence>
<dbReference type="InterPro" id="IPR036259">
    <property type="entry name" value="MFS_trans_sf"/>
</dbReference>
<dbReference type="EMBL" id="JAUHTQ010000011">
    <property type="protein sequence ID" value="MDN4494659.1"/>
    <property type="molecule type" value="Genomic_DNA"/>
</dbReference>
<dbReference type="PANTHER" id="PTHR23523:SF2">
    <property type="entry name" value="2-NITROIMIDAZOLE TRANSPORTER"/>
    <property type="match status" value="1"/>
</dbReference>
<feature type="transmembrane region" description="Helical" evidence="6">
    <location>
        <begin position="12"/>
        <end position="33"/>
    </location>
</feature>
<evidence type="ECO:0000259" key="7">
    <source>
        <dbReference type="PROSITE" id="PS50850"/>
    </source>
</evidence>
<feature type="domain" description="Major facilitator superfamily (MFS) profile" evidence="7">
    <location>
        <begin position="20"/>
        <end position="403"/>
    </location>
</feature>
<dbReference type="SUPFAM" id="SSF103473">
    <property type="entry name" value="MFS general substrate transporter"/>
    <property type="match status" value="1"/>
</dbReference>
<feature type="transmembrane region" description="Helical" evidence="6">
    <location>
        <begin position="224"/>
        <end position="246"/>
    </location>
</feature>
<dbReference type="InterPro" id="IPR011701">
    <property type="entry name" value="MFS"/>
</dbReference>
<dbReference type="Gene3D" id="1.20.1250.20">
    <property type="entry name" value="MFS general substrate transporter like domains"/>
    <property type="match status" value="2"/>
</dbReference>
<dbReference type="CDD" id="cd17339">
    <property type="entry name" value="MFS_NIMT_CynX_like"/>
    <property type="match status" value="1"/>
</dbReference>
<evidence type="ECO:0000256" key="6">
    <source>
        <dbReference type="SAM" id="Phobius"/>
    </source>
</evidence>
<gene>
    <name evidence="8" type="ORF">QYB95_13985</name>
</gene>
<keyword evidence="4 6" id="KW-1133">Transmembrane helix</keyword>
<keyword evidence="3 6" id="KW-0812">Transmembrane</keyword>
<dbReference type="InterPro" id="IPR020846">
    <property type="entry name" value="MFS_dom"/>
</dbReference>
<sequence length="405" mass="44075">MATTNTTHKTKKLHLTTSTLVFVVAIIFLASTMRSPLTGVGPVISSIREGLGISNVLAGFLTTIPLLAFAVVSPFAPRISRRIGMEYTLFYSIILLAIGIILRSLGTTSLLIIGTALIGIAISFGNVLVPGFFKLKYPLHIGLLTGIYTVSMNISAAVAVGISNPIANNTSWGWQGALSISIILTLITLVTWFPLLRGEKVDLKTISNNSKDSTPEIKIWKKPLAWAIAIAMGFQSLLFYCSVSWLPEILVSQGYSADKAGWLTSVMQMSQIPMTFLMPIFAEKLRSQRPFVYMFTILYIIGFVGLFLELTDFSVLWMICIGLAGGASFGILMMLFTLRTKTAYEAAQISGFAQSIGYLLAAAGPVLFGFLHDVTGSWDSPNILFIVSALILFFTGFISAKDRYL</sequence>
<dbReference type="InterPro" id="IPR052524">
    <property type="entry name" value="MFS_Cyanate_Porter"/>
</dbReference>
<feature type="transmembrane region" description="Helical" evidence="6">
    <location>
        <begin position="88"/>
        <end position="105"/>
    </location>
</feature>
<feature type="transmembrane region" description="Helical" evidence="6">
    <location>
        <begin position="383"/>
        <end position="400"/>
    </location>
</feature>
<feature type="transmembrane region" description="Helical" evidence="6">
    <location>
        <begin position="349"/>
        <end position="371"/>
    </location>
</feature>
<dbReference type="RefSeq" id="WP_301138958.1">
    <property type="nucleotide sequence ID" value="NZ_JAUHTQ010000011.1"/>
</dbReference>
<dbReference type="PANTHER" id="PTHR23523">
    <property type="match status" value="1"/>
</dbReference>
<feature type="transmembrane region" description="Helical" evidence="6">
    <location>
        <begin position="53"/>
        <end position="76"/>
    </location>
</feature>